<evidence type="ECO:0000256" key="1">
    <source>
        <dbReference type="SAM" id="MobiDB-lite"/>
    </source>
</evidence>
<gene>
    <name evidence="4" type="primary">LOC105263053</name>
    <name evidence="2" type="ORF">g.7126</name>
</gene>
<dbReference type="GeneID" id="105263053"/>
<dbReference type="EMBL" id="GBYB01000758">
    <property type="protein sequence ID" value="JAG70525.1"/>
    <property type="molecule type" value="Transcribed_RNA"/>
</dbReference>
<reference evidence="2" key="1">
    <citation type="submission" date="2015-01" db="EMBL/GenBank/DDBJ databases">
        <title>Transcriptome Assembly of Fopius arisanus.</title>
        <authorList>
            <person name="Geib S."/>
        </authorList>
    </citation>
    <scope>NUCLEOTIDE SEQUENCE</scope>
</reference>
<organism evidence="2">
    <name type="scientific">Fopius arisanus</name>
    <dbReference type="NCBI Taxonomy" id="64838"/>
    <lineage>
        <taxon>Eukaryota</taxon>
        <taxon>Metazoa</taxon>
        <taxon>Ecdysozoa</taxon>
        <taxon>Arthropoda</taxon>
        <taxon>Hexapoda</taxon>
        <taxon>Insecta</taxon>
        <taxon>Pterygota</taxon>
        <taxon>Neoptera</taxon>
        <taxon>Endopterygota</taxon>
        <taxon>Hymenoptera</taxon>
        <taxon>Apocrita</taxon>
        <taxon>Ichneumonoidea</taxon>
        <taxon>Braconidae</taxon>
        <taxon>Opiinae</taxon>
        <taxon>Fopius</taxon>
    </lineage>
</organism>
<evidence type="ECO:0000313" key="3">
    <source>
        <dbReference type="Proteomes" id="UP000694866"/>
    </source>
</evidence>
<dbReference type="KEGG" id="fas:105263053"/>
<dbReference type="AlphaFoldDB" id="A0A0C9PIJ8"/>
<feature type="compositionally biased region" description="Low complexity" evidence="1">
    <location>
        <begin position="88"/>
        <end position="99"/>
    </location>
</feature>
<dbReference type="Proteomes" id="UP000694866">
    <property type="component" value="Unplaced"/>
</dbReference>
<accession>A0A9R1SUD9</accession>
<evidence type="ECO:0000313" key="2">
    <source>
        <dbReference type="EMBL" id="JAG70525.1"/>
    </source>
</evidence>
<sequence length="464" mass="51734">MAGRQSRALGARPRKTKSQLLREAKNVAVVVPEGGAAGGAGVAGGSGARAEARPEARQPSRTRQNLAKLHPAPGPPRKVVFNKPKPTKAMMARQAKAQALIDEQERKKQAEREAQLARRRGPRRAPGRRSQPPRAEQIEAAAAEILEESRHQARAGNAEVVQAVTVGDGEVEEIIIPPGVVNEDRVTIVQIVPAEEQEEAMAAAAAAAGPAGESPHASLNRSIQMISQNLNDQEAAEAVAVQEKLDDFQQARRDFIMELAAVTAPGLDSDLGILDIDRLPLEEFEEPPPPSPPRRKIYRIPDPDDEVFHLEYGRDHPAIIAAREFRARKEQEKRIEERFRQAAQEEDFDLDVPLYQNIMDADISFEEDEQGSLMPCKSRVKAPMPRVQPRAGLRSEAMYYPHSTIKHDVEELEKFFNIDKYPPIPKYRPPRGREQLPRDLWELDDPWYNQPCQADAPDLIDFSK</sequence>
<keyword evidence="3" id="KW-1185">Reference proteome</keyword>
<protein>
    <submittedName>
        <fullName evidence="2 4">Uncharacterized protein</fullName>
    </submittedName>
</protein>
<feature type="compositionally biased region" description="Basic and acidic residues" evidence="1">
    <location>
        <begin position="103"/>
        <end position="116"/>
    </location>
</feature>
<name>A0A0C9PIJ8_9HYME</name>
<feature type="compositionally biased region" description="Gly residues" evidence="1">
    <location>
        <begin position="35"/>
        <end position="47"/>
    </location>
</feature>
<dbReference type="RefSeq" id="XP_011297322.1">
    <property type="nucleotide sequence ID" value="XM_011299020.1"/>
</dbReference>
<reference evidence="4" key="2">
    <citation type="submission" date="2025-04" db="UniProtKB">
        <authorList>
            <consortium name="RefSeq"/>
        </authorList>
    </citation>
    <scope>IDENTIFICATION</scope>
    <source>
        <strain evidence="4">USDA-PBARC FA_bdor</strain>
        <tissue evidence="4">Whole organism</tissue>
    </source>
</reference>
<feature type="compositionally biased region" description="Basic residues" evidence="1">
    <location>
        <begin position="117"/>
        <end position="127"/>
    </location>
</feature>
<proteinExistence type="predicted"/>
<dbReference type="OrthoDB" id="7684305at2759"/>
<feature type="region of interest" description="Disordered" evidence="1">
    <location>
        <begin position="1"/>
        <end position="20"/>
    </location>
</feature>
<accession>A0A0C9PIJ8</accession>
<evidence type="ECO:0000313" key="4">
    <source>
        <dbReference type="RefSeq" id="XP_011297322.1"/>
    </source>
</evidence>
<feature type="region of interest" description="Disordered" evidence="1">
    <location>
        <begin position="32"/>
        <end position="136"/>
    </location>
</feature>